<dbReference type="Ensembl" id="ENSPRET00000008870.1">
    <property type="protein sequence ID" value="ENSPREP00000008764.1"/>
    <property type="gene ID" value="ENSPREG00000005980.1"/>
</dbReference>
<dbReference type="Pfam" id="PF21071">
    <property type="entry name" value="LARP1_HEAT"/>
    <property type="match status" value="1"/>
</dbReference>
<reference evidence="3" key="1">
    <citation type="submission" date="2013-11" db="EMBL/GenBank/DDBJ databases">
        <title>The genomic landscape of the Guanapo guppy.</title>
        <authorList>
            <person name="Kuenstner A."/>
            <person name="Dreyer C."/>
        </authorList>
    </citation>
    <scope>NUCLEOTIDE SEQUENCE</scope>
    <source>
        <strain evidence="3">Guanapo</strain>
    </source>
</reference>
<dbReference type="STRING" id="8081.ENSPREP00000008764"/>
<evidence type="ECO:0000313" key="2">
    <source>
        <dbReference type="Ensembl" id="ENSPREP00000008764.1"/>
    </source>
</evidence>
<feature type="region of interest" description="Disordered" evidence="1">
    <location>
        <begin position="175"/>
        <end position="240"/>
    </location>
</feature>
<keyword evidence="3" id="KW-1185">Reference proteome</keyword>
<proteinExistence type="predicted"/>
<name>A0A3P9NGU5_POERE</name>
<evidence type="ECO:0000256" key="1">
    <source>
        <dbReference type="SAM" id="MobiDB-lite"/>
    </source>
</evidence>
<dbReference type="GO" id="GO:0048255">
    <property type="term" value="P:mRNA stabilization"/>
    <property type="evidence" value="ECO:0007669"/>
    <property type="project" value="InterPro"/>
</dbReference>
<dbReference type="GO" id="GO:0000339">
    <property type="term" value="F:RNA cap binding"/>
    <property type="evidence" value="ECO:0007669"/>
    <property type="project" value="InterPro"/>
</dbReference>
<dbReference type="AlphaFoldDB" id="A0A3P9NGU5"/>
<dbReference type="SMART" id="SM00684">
    <property type="entry name" value="DM15"/>
    <property type="match status" value="3"/>
</dbReference>
<dbReference type="InterPro" id="IPR006607">
    <property type="entry name" value="DM15"/>
</dbReference>
<accession>A0A3P9NGU5</accession>
<dbReference type="Proteomes" id="UP000242638">
    <property type="component" value="Unassembled WGS sequence"/>
</dbReference>
<dbReference type="Bgee" id="ENSPREG00000005980">
    <property type="expression patterns" value="Expressed in caudal fin and 1 other cell type or tissue"/>
</dbReference>
<protein>
    <submittedName>
        <fullName evidence="2">Uncharacterized protein</fullName>
    </submittedName>
</protein>
<evidence type="ECO:0000313" key="3">
    <source>
        <dbReference type="Proteomes" id="UP000242638"/>
    </source>
</evidence>
<organism evidence="2 3">
    <name type="scientific">Poecilia reticulata</name>
    <name type="common">Guppy</name>
    <name type="synonym">Acanthophacelus reticulatus</name>
    <dbReference type="NCBI Taxonomy" id="8081"/>
    <lineage>
        <taxon>Eukaryota</taxon>
        <taxon>Metazoa</taxon>
        <taxon>Chordata</taxon>
        <taxon>Craniata</taxon>
        <taxon>Vertebrata</taxon>
        <taxon>Euteleostomi</taxon>
        <taxon>Actinopterygii</taxon>
        <taxon>Neopterygii</taxon>
        <taxon>Teleostei</taxon>
        <taxon>Neoteleostei</taxon>
        <taxon>Acanthomorphata</taxon>
        <taxon>Ovalentaria</taxon>
        <taxon>Atherinomorphae</taxon>
        <taxon>Cyprinodontiformes</taxon>
        <taxon>Poeciliidae</taxon>
        <taxon>Poeciliinae</taxon>
        <taxon>Poecilia</taxon>
    </lineage>
</organism>
<feature type="compositionally biased region" description="Polar residues" evidence="1">
    <location>
        <begin position="202"/>
        <end position="227"/>
    </location>
</feature>
<reference evidence="2" key="2">
    <citation type="submission" date="2025-08" db="UniProtKB">
        <authorList>
            <consortium name="Ensembl"/>
        </authorList>
    </citation>
    <scope>IDENTIFICATION</scope>
    <source>
        <strain evidence="2">Guanapo</strain>
    </source>
</reference>
<reference evidence="2" key="3">
    <citation type="submission" date="2025-09" db="UniProtKB">
        <authorList>
            <consortium name="Ensembl"/>
        </authorList>
    </citation>
    <scope>IDENTIFICATION</scope>
    <source>
        <strain evidence="2">Guanapo</strain>
    </source>
</reference>
<sequence>TTSTAEGALTVKRHTRLFQAAASTLLLASHANHHLPGVVLLFFFSLERKRLGVGQSQEMNTLFRFWSFFLRDNFNRKMYEEFKQFALEDAKENYRYGLECLFRYYSYGLEKRFRLDLFKDFQEETLKDFEKGQLYGLEKFWAFLKYSRIKNQPIDPKLQEHLSKFRKLEDFRVVPPMGEEGGRRRYPSSSAGDEGRRRRHPSNSTSKPAQASKSLPNQGVHNSSTRCQLPVRKTHLVQCP</sequence>
<dbReference type="GeneTree" id="ENSGT00940000154718"/>